<dbReference type="GO" id="GO:0001708">
    <property type="term" value="P:cell fate specification"/>
    <property type="evidence" value="ECO:0007669"/>
    <property type="project" value="UniProtKB-ARBA"/>
</dbReference>
<dbReference type="PROSITE" id="PS01186">
    <property type="entry name" value="EGF_2"/>
    <property type="match status" value="12"/>
</dbReference>
<keyword evidence="10" id="KW-0221">Differentiation</keyword>
<feature type="signal peptide" evidence="25">
    <location>
        <begin position="1"/>
        <end position="28"/>
    </location>
</feature>
<keyword evidence="12" id="KW-1133">Transmembrane helix</keyword>
<dbReference type="InterPro" id="IPR002110">
    <property type="entry name" value="Ankyrin_rpt"/>
</dbReference>
<dbReference type="Gene3D" id="2.10.25.10">
    <property type="entry name" value="Laminin"/>
    <property type="match status" value="13"/>
</dbReference>
<sequence length="1564" mass="169128">MPSLCHSGIIRLICALVIVNYETISVAGQIIGGSFNRSLLSTGTELLSCSPNPCLNGAQCLTDVVTQEKSCRCSESHAGKLCQHTNPCYTGSQVTRRCLNRGDCEVQFPSTSFSSLTVKPYFKCHCPVGFSASLCEIPLPNVCDTTPCQNGGSCNLQTLSNYSCSCRHGYRGDRCQLVDFCASAPCKNKAQCTSLDNGYKCTCSAGFQGDSCTQDINECAISSSNICSNGGTCVNTIGSYRCNCLPGFTGEHCQSIYVACQPSPCRNGGRCYADKFNRYVQHCDCPAGFSGQFCEVNEDNCKNHQCKNGATCIDGINSYSCQCPPSWSGIHCDIDVDECNVTTYGLQPCRNGATCQNRPGSYQCICVNGWEGGNCELNTNDCTANVCFNGATCHDRVGSFYCECPAGKTGLLCHLEDACYPNPCHAGAECDTNPIDGTHVCSCPPGFEGPDCSKDIDECDIGSKMDQLCEHGGTCRNTIGSYHCDCAVGFTGARCEVNINECASNPCLNDGTCLDERGNYRCVCMPGFDGVNCEKDVNECARQPCQNGGVCRDLVNAFECSCPIGYKGPTCSEVESECSINPCRNGATCVDPPGGTGRAICNCAKGFKGRFCDKSDAEDMCGWAPCRFGTCVSAGKEWTCQCSAGYGGPSCDEKVSRNEIPQLSTTLPPVQHNCPIPDCASKASNGRCDAECNRVECNYDGQECSLRIDPWVNCTKKTSAPCWKLFHDGQCDEECNIQECLYDGFDCGIPVGICNPEFDAYCTNNYANGKCDEGCNTAACDYDGLDCDKSQEKLVDGLLLVILKIPPSQFHNHNTSVSFLRRLGRLLRTVVTIKKNETDGSEMVSPWSLNGGIAIRPEDVPYSGMTGTAVYLQLDNRKCSSDCFETVDAAAQFLAAAEQRGDLDIGVPVYSVQGAQDRTYAPKASADNNQQLWYLLLAVVAVAALCLVVAVKRRRVHAPTWFPENFKNSGSTNVLTGNGAIDLARDFEEAKKASHSYDNSRSYNRQSSYYDSDNYSDVTQEPSTKKKRTGGGPMDNVQWTSNVSPYSGQDFASTALTPPSHLDGPSNSVDVAAKGPGGMLALHLACMYGNGLDRDEDLPPSPYGHVLPSSAHCGVPEAQVAMAVEMIHHSPELVNTQVDNGETSLHLAARFASTAVAKALLDNGADVTIKDNTGRTPLHACIAADSQGVFFLLKNHRKVDWSARSDDGTTPLILAVRVGSNDVVDEILKHDIDINAGDEHNRTALHWAAVVNNAQACKQLLHRQAKVDIQDDSAQTPLFYAAREGNYEAAKELLEFRANPEMVDDMEQTPRDVAQQKGHARLVQLLDSQKDMVHSPPENLQKNFLYSAQTMNLPTIGRYSQTNKSARSKPYNAPSVHGVNDVLMSMTNQKRGSLPRRSLHQSDVAKMQLQHGNYDMAKNMMKSGSYADVEGLQDMYGNTRQPNHHYFHNSAMYGGQQVAESWNVTGSSAACAMQYQQTVGLPIPQQLHHTFPRNYGNMTFSPDSTGQWSSSPGSEWSDGSGIASPSAASHINVNNGGLLPPEAYRYTMGTATLSNEGTNAPVRL</sequence>
<dbReference type="GO" id="GO:0009986">
    <property type="term" value="C:cell surface"/>
    <property type="evidence" value="ECO:0007669"/>
    <property type="project" value="TreeGrafter"/>
</dbReference>
<dbReference type="SMART" id="SM00004">
    <property type="entry name" value="NL"/>
    <property type="match status" value="3"/>
</dbReference>
<protein>
    <recommendedName>
        <fullName evidence="30">Notch</fullName>
    </recommendedName>
</protein>
<evidence type="ECO:0000256" key="19">
    <source>
        <dbReference type="ARBA" id="ARBA00023170"/>
    </source>
</evidence>
<dbReference type="Pfam" id="PF07645">
    <property type="entry name" value="EGF_CA"/>
    <property type="match status" value="1"/>
</dbReference>
<dbReference type="GO" id="GO:0007219">
    <property type="term" value="P:Notch signaling pathway"/>
    <property type="evidence" value="ECO:0007669"/>
    <property type="project" value="UniProtKB-KW"/>
</dbReference>
<keyword evidence="16 23" id="KW-1015">Disulfide bond</keyword>
<dbReference type="Gene3D" id="3.30.300.320">
    <property type="match status" value="1"/>
</dbReference>
<evidence type="ECO:0000256" key="13">
    <source>
        <dbReference type="ARBA" id="ARBA00023015"/>
    </source>
</evidence>
<dbReference type="FunFam" id="2.10.25.10:FF:000309">
    <property type="entry name" value="Uncharacterized protein, isoform A"/>
    <property type="match status" value="1"/>
</dbReference>
<organism evidence="28 29">
    <name type="scientific">Ramazzottius varieornatus</name>
    <name type="common">Water bear</name>
    <name type="synonym">Tardigrade</name>
    <dbReference type="NCBI Taxonomy" id="947166"/>
    <lineage>
        <taxon>Eukaryota</taxon>
        <taxon>Metazoa</taxon>
        <taxon>Ecdysozoa</taxon>
        <taxon>Tardigrada</taxon>
        <taxon>Eutardigrada</taxon>
        <taxon>Parachela</taxon>
        <taxon>Hypsibioidea</taxon>
        <taxon>Ramazzottiidae</taxon>
        <taxon>Ramazzottius</taxon>
    </lineage>
</organism>
<dbReference type="Proteomes" id="UP000186922">
    <property type="component" value="Unassembled WGS sequence"/>
</dbReference>
<dbReference type="GO" id="GO:0002164">
    <property type="term" value="P:larval development"/>
    <property type="evidence" value="ECO:0007669"/>
    <property type="project" value="UniProtKB-ARBA"/>
</dbReference>
<dbReference type="InterPro" id="IPR049883">
    <property type="entry name" value="NOTCH1_EGF-like"/>
</dbReference>
<evidence type="ECO:0000256" key="2">
    <source>
        <dbReference type="ARBA" id="ARBA00004251"/>
    </source>
</evidence>
<dbReference type="InterPro" id="IPR018097">
    <property type="entry name" value="EGF_Ca-bd_CS"/>
</dbReference>
<feature type="domain" description="EGF-like" evidence="26">
    <location>
        <begin position="536"/>
        <end position="572"/>
    </location>
</feature>
<evidence type="ECO:0000256" key="24">
    <source>
        <dbReference type="SAM" id="MobiDB-lite"/>
    </source>
</evidence>
<dbReference type="FunFam" id="2.10.25.10:FF:000123">
    <property type="entry name" value="Crumbs homolog 1 (Drosophila)"/>
    <property type="match status" value="1"/>
</dbReference>
<keyword evidence="15" id="KW-0472">Membrane</keyword>
<evidence type="ECO:0000313" key="28">
    <source>
        <dbReference type="EMBL" id="GAV07710.1"/>
    </source>
</evidence>
<keyword evidence="4" id="KW-0217">Developmental protein</keyword>
<dbReference type="Pfam" id="PF06816">
    <property type="entry name" value="NOD"/>
    <property type="match status" value="1"/>
</dbReference>
<evidence type="ECO:0008006" key="30">
    <source>
        <dbReference type="Google" id="ProtNLM"/>
    </source>
</evidence>
<dbReference type="GO" id="GO:0005886">
    <property type="term" value="C:plasma membrane"/>
    <property type="evidence" value="ECO:0007669"/>
    <property type="project" value="UniProtKB-SubCell"/>
</dbReference>
<dbReference type="FunFam" id="2.10.25.10:FF:000092">
    <property type="entry name" value="Neurogenic locus notch protein 1"/>
    <property type="match status" value="1"/>
</dbReference>
<dbReference type="PROSITE" id="PS00010">
    <property type="entry name" value="ASX_HYDROXYL"/>
    <property type="match status" value="7"/>
</dbReference>
<feature type="domain" description="EGF-like" evidence="26">
    <location>
        <begin position="378"/>
        <end position="414"/>
    </location>
</feature>
<dbReference type="InterPro" id="IPR010660">
    <property type="entry name" value="Notch_NOD_dom"/>
</dbReference>
<evidence type="ECO:0000256" key="22">
    <source>
        <dbReference type="PROSITE-ProRule" id="PRU00023"/>
    </source>
</evidence>
<dbReference type="InterPro" id="IPR000800">
    <property type="entry name" value="Notch_dom"/>
</dbReference>
<feature type="domain" description="EGF-like" evidence="26">
    <location>
        <begin position="256"/>
        <end position="295"/>
    </location>
</feature>
<feature type="disulfide bond" evidence="23">
    <location>
        <begin position="486"/>
        <end position="495"/>
    </location>
</feature>
<feature type="disulfide bond" evidence="23">
    <location>
        <begin position="203"/>
        <end position="212"/>
    </location>
</feature>
<dbReference type="Gene3D" id="3.30.70.3310">
    <property type="match status" value="1"/>
</dbReference>
<comment type="similarity">
    <text evidence="3">Belongs to the NOTCH family.</text>
</comment>
<feature type="domain" description="EGF-like" evidence="26">
    <location>
        <begin position="335"/>
        <end position="376"/>
    </location>
</feature>
<keyword evidence="29" id="KW-1185">Reference proteome</keyword>
<dbReference type="FunFam" id="2.10.25.10:FF:000060">
    <property type="entry name" value="Neurogenic locus notch protein 1"/>
    <property type="match status" value="1"/>
</dbReference>
<dbReference type="SMART" id="SM01339">
    <property type="entry name" value="NODP"/>
    <property type="match status" value="1"/>
</dbReference>
<feature type="disulfide bond" evidence="23">
    <location>
        <begin position="424"/>
        <end position="441"/>
    </location>
</feature>
<dbReference type="PROSITE" id="PS50088">
    <property type="entry name" value="ANK_REPEAT"/>
    <property type="match status" value="4"/>
</dbReference>
<dbReference type="InterPro" id="IPR001881">
    <property type="entry name" value="EGF-like_Ca-bd_dom"/>
</dbReference>
<dbReference type="FunFam" id="2.10.25.10:FF:000004">
    <property type="entry name" value="Neurogenic locus notch 1"/>
    <property type="match status" value="1"/>
</dbReference>
<dbReference type="Pfam" id="PF12796">
    <property type="entry name" value="Ank_2"/>
    <property type="match status" value="1"/>
</dbReference>
<dbReference type="GO" id="GO:0043235">
    <property type="term" value="C:receptor complex"/>
    <property type="evidence" value="ECO:0007669"/>
    <property type="project" value="TreeGrafter"/>
</dbReference>
<keyword evidence="21" id="KW-0539">Nucleus</keyword>
<accession>A0A1D1W2E1</accession>
<feature type="disulfide bond" evidence="23">
    <location>
        <begin position="73"/>
        <end position="82"/>
    </location>
</feature>
<feature type="domain" description="EGF-like" evidence="26">
    <location>
        <begin position="617"/>
        <end position="652"/>
    </location>
</feature>
<feature type="disulfide bond" evidence="23">
    <location>
        <begin position="244"/>
        <end position="253"/>
    </location>
</feature>
<dbReference type="SUPFAM" id="SSF57184">
    <property type="entry name" value="Growth factor receptor domain"/>
    <property type="match status" value="2"/>
</dbReference>
<reference evidence="28 29" key="1">
    <citation type="journal article" date="2016" name="Nat. Commun.">
        <title>Extremotolerant tardigrade genome and improved radiotolerance of human cultured cells by tardigrade-unique protein.</title>
        <authorList>
            <person name="Hashimoto T."/>
            <person name="Horikawa D.D."/>
            <person name="Saito Y."/>
            <person name="Kuwahara H."/>
            <person name="Kozuka-Hata H."/>
            <person name="Shin-I T."/>
            <person name="Minakuchi Y."/>
            <person name="Ohishi K."/>
            <person name="Motoyama A."/>
            <person name="Aizu T."/>
            <person name="Enomoto A."/>
            <person name="Kondo K."/>
            <person name="Tanaka S."/>
            <person name="Hara Y."/>
            <person name="Koshikawa S."/>
            <person name="Sagara H."/>
            <person name="Miura T."/>
            <person name="Yokobori S."/>
            <person name="Miyagawa K."/>
            <person name="Suzuki Y."/>
            <person name="Kubo T."/>
            <person name="Oyama M."/>
            <person name="Kohara Y."/>
            <person name="Fujiyama A."/>
            <person name="Arakawa K."/>
            <person name="Katayama T."/>
            <person name="Toyoda A."/>
            <person name="Kunieda T."/>
        </authorList>
    </citation>
    <scope>NUCLEOTIDE SEQUENCE [LARGE SCALE GENOMIC DNA]</scope>
    <source>
        <strain evidence="28 29">YOKOZUNA-1</strain>
    </source>
</reference>
<dbReference type="SMART" id="SM00179">
    <property type="entry name" value="EGF_CA"/>
    <property type="match status" value="13"/>
</dbReference>
<keyword evidence="18" id="KW-0804">Transcription</keyword>
<evidence type="ECO:0000256" key="20">
    <source>
        <dbReference type="ARBA" id="ARBA00023180"/>
    </source>
</evidence>
<evidence type="ECO:0000256" key="1">
    <source>
        <dbReference type="ARBA" id="ARBA00004123"/>
    </source>
</evidence>
<comment type="caution">
    <text evidence="28">The sequence shown here is derived from an EMBL/GenBank/DDBJ whole genome shotgun (WGS) entry which is preliminary data.</text>
</comment>
<evidence type="ECO:0000256" key="3">
    <source>
        <dbReference type="ARBA" id="ARBA00005847"/>
    </source>
</evidence>
<feature type="disulfide bond" evidence="23">
    <location>
        <begin position="603"/>
        <end position="612"/>
    </location>
</feature>
<feature type="disulfide bond" evidence="23">
    <location>
        <begin position="285"/>
        <end position="294"/>
    </location>
</feature>
<evidence type="ECO:0000256" key="11">
    <source>
        <dbReference type="ARBA" id="ARBA00022976"/>
    </source>
</evidence>
<feature type="disulfide bond" evidence="23">
    <location>
        <begin position="323"/>
        <end position="332"/>
    </location>
</feature>
<dbReference type="PANTHER" id="PTHR45836">
    <property type="entry name" value="SLIT HOMOLOG"/>
    <property type="match status" value="1"/>
</dbReference>
<feature type="disulfide bond" evidence="23">
    <location>
        <begin position="54"/>
        <end position="71"/>
    </location>
</feature>
<dbReference type="InterPro" id="IPR000742">
    <property type="entry name" value="EGF"/>
</dbReference>
<dbReference type="InterPro" id="IPR035993">
    <property type="entry name" value="Notch-like_dom_sf"/>
</dbReference>
<dbReference type="SMART" id="SM01338">
    <property type="entry name" value="NOD"/>
    <property type="match status" value="1"/>
</dbReference>
<dbReference type="SUPFAM" id="SSF57196">
    <property type="entry name" value="EGF/Laminin"/>
    <property type="match status" value="8"/>
</dbReference>
<evidence type="ECO:0000256" key="14">
    <source>
        <dbReference type="ARBA" id="ARBA00023043"/>
    </source>
</evidence>
<feature type="disulfide bond" evidence="23">
    <location>
        <begin position="621"/>
        <end position="631"/>
    </location>
</feature>
<evidence type="ECO:0000256" key="9">
    <source>
        <dbReference type="ARBA" id="ARBA00022737"/>
    </source>
</evidence>
<keyword evidence="8 25" id="KW-0732">Signal</keyword>
<feature type="compositionally biased region" description="Low complexity" evidence="24">
    <location>
        <begin position="996"/>
        <end position="1017"/>
    </location>
</feature>
<feature type="disulfide bond" evidence="23">
    <location>
        <begin position="443"/>
        <end position="452"/>
    </location>
</feature>
<dbReference type="PROSITE" id="PS01187">
    <property type="entry name" value="EGF_CA"/>
    <property type="match status" value="3"/>
</dbReference>
<dbReference type="Pfam" id="PF00008">
    <property type="entry name" value="EGF"/>
    <property type="match status" value="8"/>
</dbReference>
<dbReference type="PRINTS" id="PR01452">
    <property type="entry name" value="LNOTCHREPEAT"/>
</dbReference>
<comment type="caution">
    <text evidence="23">Lacks conserved residue(s) required for the propagation of feature annotation.</text>
</comment>
<dbReference type="GO" id="GO:0005509">
    <property type="term" value="F:calcium ion binding"/>
    <property type="evidence" value="ECO:0007669"/>
    <property type="project" value="InterPro"/>
</dbReference>
<name>A0A1D1W2E1_RAMVA</name>
<dbReference type="FunFam" id="2.10.25.10:FF:000255">
    <property type="entry name" value="Sushi, nidogen and EGF-like domains 1"/>
    <property type="match status" value="1"/>
</dbReference>
<feature type="repeat" description="ANK" evidence="22">
    <location>
        <begin position="1273"/>
        <end position="1305"/>
    </location>
</feature>
<evidence type="ECO:0000256" key="18">
    <source>
        <dbReference type="ARBA" id="ARBA00023163"/>
    </source>
</evidence>
<evidence type="ECO:0000256" key="6">
    <source>
        <dbReference type="ARBA" id="ARBA00022536"/>
    </source>
</evidence>
<dbReference type="PROSITE" id="PS50026">
    <property type="entry name" value="EGF_3"/>
    <property type="match status" value="14"/>
</dbReference>
<feature type="domain" description="EGF-like" evidence="26">
    <location>
        <begin position="139"/>
        <end position="176"/>
    </location>
</feature>
<feature type="compositionally biased region" description="Low complexity" evidence="24">
    <location>
        <begin position="1506"/>
        <end position="1521"/>
    </location>
</feature>
<dbReference type="InterPro" id="IPR013032">
    <property type="entry name" value="EGF-like_CS"/>
</dbReference>
<keyword evidence="9" id="KW-0677">Repeat</keyword>
<feature type="disulfide bond" evidence="23">
    <location>
        <begin position="642"/>
        <end position="651"/>
    </location>
</feature>
<evidence type="ECO:0000256" key="23">
    <source>
        <dbReference type="PROSITE-ProRule" id="PRU00076"/>
    </source>
</evidence>
<keyword evidence="13" id="KW-0805">Transcription regulation</keyword>
<evidence type="ECO:0000256" key="12">
    <source>
        <dbReference type="ARBA" id="ARBA00022989"/>
    </source>
</evidence>
<dbReference type="OrthoDB" id="430340at2759"/>
<keyword evidence="19" id="KW-0675">Receptor</keyword>
<dbReference type="FunFam" id="2.10.25.10:FF:000136">
    <property type="entry name" value="Neurogenic locus notch 1"/>
    <property type="match status" value="1"/>
</dbReference>
<feature type="compositionally biased region" description="Polar residues" evidence="24">
    <location>
        <begin position="1037"/>
        <end position="1057"/>
    </location>
</feature>
<evidence type="ECO:0000259" key="26">
    <source>
        <dbReference type="PROSITE" id="PS50026"/>
    </source>
</evidence>
<evidence type="ECO:0000256" key="21">
    <source>
        <dbReference type="ARBA" id="ARBA00023242"/>
    </source>
</evidence>
<feature type="disulfide bond" evidence="23">
    <location>
        <begin position="366"/>
        <end position="375"/>
    </location>
</feature>
<feature type="disulfide bond" evidence="23">
    <location>
        <begin position="562"/>
        <end position="571"/>
    </location>
</feature>
<feature type="domain" description="EGF-like" evidence="26">
    <location>
        <begin position="455"/>
        <end position="496"/>
    </location>
</feature>
<dbReference type="Pfam" id="PF00023">
    <property type="entry name" value="Ank"/>
    <property type="match status" value="1"/>
</dbReference>
<keyword evidence="5" id="KW-1003">Cell membrane</keyword>
<feature type="domain" description="EGF-like" evidence="26">
    <location>
        <begin position="45"/>
        <end position="83"/>
    </location>
</feature>
<dbReference type="FunFam" id="2.10.25.10:FF:000125">
    <property type="entry name" value="Neurogenic locus notch protein-like"/>
    <property type="match status" value="1"/>
</dbReference>
<keyword evidence="6 23" id="KW-0245">EGF-like domain</keyword>
<feature type="region of interest" description="Disordered" evidence="24">
    <location>
        <begin position="994"/>
        <end position="1070"/>
    </location>
</feature>
<dbReference type="InterPro" id="IPR011656">
    <property type="entry name" value="Notch_NODP_dom"/>
</dbReference>
<dbReference type="FunFam" id="2.10.25.10:FF:000472">
    <property type="entry name" value="Uncharacterized protein, isoform A"/>
    <property type="match status" value="1"/>
</dbReference>
<feature type="domain" description="EGF-like" evidence="26">
    <location>
        <begin position="574"/>
        <end position="613"/>
    </location>
</feature>
<comment type="subcellular location">
    <subcellularLocation>
        <location evidence="2">Cell membrane</location>
        <topology evidence="2">Single-pass type I membrane protein</topology>
    </subcellularLocation>
    <subcellularLocation>
        <location evidence="1">Nucleus</location>
    </subcellularLocation>
</comment>
<feature type="repeat" description="ANK" evidence="22">
    <location>
        <begin position="1240"/>
        <end position="1272"/>
    </location>
</feature>
<keyword evidence="7" id="KW-0812">Transmembrane</keyword>
<feature type="disulfide bond" evidence="23">
    <location>
        <begin position="166"/>
        <end position="175"/>
    </location>
</feature>
<feature type="region of interest" description="Disordered" evidence="24">
    <location>
        <begin position="1499"/>
        <end position="1524"/>
    </location>
</feature>
<dbReference type="STRING" id="947166.A0A1D1W2E1"/>
<dbReference type="PANTHER" id="PTHR45836:SF23">
    <property type="entry name" value="NEUROGENIC LOCUS NOTCH HOMOLOG PROTEIN 1"/>
    <property type="match status" value="1"/>
</dbReference>
<evidence type="ECO:0000256" key="7">
    <source>
        <dbReference type="ARBA" id="ARBA00022692"/>
    </source>
</evidence>
<feature type="domain" description="EGF-like" evidence="26">
    <location>
        <begin position="297"/>
        <end position="333"/>
    </location>
</feature>
<dbReference type="GO" id="GO:0007411">
    <property type="term" value="P:axon guidance"/>
    <property type="evidence" value="ECO:0007669"/>
    <property type="project" value="TreeGrafter"/>
</dbReference>
<keyword evidence="14 22" id="KW-0040">ANK repeat</keyword>
<keyword evidence="11" id="KW-0914">Notch signaling pathway</keyword>
<feature type="repeat" description="ANK" evidence="22">
    <location>
        <begin position="1207"/>
        <end position="1239"/>
    </location>
</feature>
<proteinExistence type="inferred from homology"/>
<dbReference type="GO" id="GO:0090575">
    <property type="term" value="C:RNA polymerase II transcription regulator complex"/>
    <property type="evidence" value="ECO:0007669"/>
    <property type="project" value="UniProtKB-ARBA"/>
</dbReference>
<dbReference type="EMBL" id="BDGG01000015">
    <property type="protein sequence ID" value="GAV07710.1"/>
    <property type="molecule type" value="Genomic_DNA"/>
</dbReference>
<feature type="repeat" description="ANK" evidence="22">
    <location>
        <begin position="1140"/>
        <end position="1172"/>
    </location>
</feature>
<evidence type="ECO:0000256" key="8">
    <source>
        <dbReference type="ARBA" id="ARBA00022729"/>
    </source>
</evidence>
<dbReference type="Pfam" id="PF00066">
    <property type="entry name" value="Notch"/>
    <property type="match status" value="3"/>
</dbReference>
<evidence type="ECO:0000256" key="4">
    <source>
        <dbReference type="ARBA" id="ARBA00022473"/>
    </source>
</evidence>
<gene>
    <name evidence="28" type="primary">RvY_17519-1</name>
    <name evidence="28" type="synonym">RvY_17519.1</name>
    <name evidence="28" type="ORF">RvY_17519</name>
</gene>
<dbReference type="Pfam" id="PF13857">
    <property type="entry name" value="Ank_5"/>
    <property type="match status" value="1"/>
</dbReference>
<evidence type="ECO:0000256" key="5">
    <source>
        <dbReference type="ARBA" id="ARBA00022475"/>
    </source>
</evidence>
<dbReference type="SMART" id="SM00181">
    <property type="entry name" value="EGF"/>
    <property type="match status" value="15"/>
</dbReference>
<feature type="domain" description="EGF-like" evidence="26">
    <location>
        <begin position="415"/>
        <end position="453"/>
    </location>
</feature>
<dbReference type="PROSITE" id="PS00022">
    <property type="entry name" value="EGF_1"/>
    <property type="match status" value="14"/>
</dbReference>
<feature type="domain" description="EGF-like" evidence="26">
    <location>
        <begin position="177"/>
        <end position="213"/>
    </location>
</feature>
<dbReference type="PRINTS" id="PR01983">
    <property type="entry name" value="NOTCH"/>
</dbReference>
<dbReference type="SUPFAM" id="SSF48403">
    <property type="entry name" value="Ankyrin repeat"/>
    <property type="match status" value="1"/>
</dbReference>
<dbReference type="InterPro" id="IPR000152">
    <property type="entry name" value="EGF-type_Asp/Asn_hydroxyl_site"/>
</dbReference>
<feature type="chain" id="PRO_5008899150" description="Notch" evidence="25">
    <location>
        <begin position="29"/>
        <end position="1564"/>
    </location>
</feature>
<dbReference type="PROSITE" id="PS50297">
    <property type="entry name" value="ANK_REP_REGION"/>
    <property type="match status" value="4"/>
</dbReference>
<dbReference type="InterPro" id="IPR036770">
    <property type="entry name" value="Ankyrin_rpt-contain_sf"/>
</dbReference>
<dbReference type="SMART" id="SM00248">
    <property type="entry name" value="ANK"/>
    <property type="match status" value="6"/>
</dbReference>
<dbReference type="CDD" id="cd00054">
    <property type="entry name" value="EGF_CA"/>
    <property type="match status" value="11"/>
</dbReference>
<dbReference type="Pfam" id="PF07684">
    <property type="entry name" value="NODP"/>
    <property type="match status" value="1"/>
</dbReference>
<dbReference type="Pfam" id="PF12661">
    <property type="entry name" value="hEGF"/>
    <property type="match status" value="2"/>
</dbReference>
<dbReference type="SUPFAM" id="SSF90193">
    <property type="entry name" value="Notch domain"/>
    <property type="match status" value="3"/>
</dbReference>
<keyword evidence="17" id="KW-0010">Activator</keyword>
<evidence type="ECO:0000313" key="29">
    <source>
        <dbReference type="Proteomes" id="UP000186922"/>
    </source>
</evidence>
<feature type="disulfide bond" evidence="23">
    <location>
        <begin position="524"/>
        <end position="533"/>
    </location>
</feature>
<evidence type="ECO:0000256" key="15">
    <source>
        <dbReference type="ARBA" id="ARBA00023136"/>
    </source>
</evidence>
<feature type="domain" description="EGF-like" evidence="26">
    <location>
        <begin position="215"/>
        <end position="254"/>
    </location>
</feature>
<feature type="domain" description="LNR" evidence="27">
    <location>
        <begin position="674"/>
        <end position="713"/>
    </location>
</feature>
<keyword evidence="20" id="KW-0325">Glycoprotein</keyword>
<dbReference type="FunFam" id="3.30.300.320:FF:000001">
    <property type="entry name" value="Neurogenic locus notch 1"/>
    <property type="match status" value="1"/>
</dbReference>
<feature type="domain" description="LNR" evidence="27">
    <location>
        <begin position="714"/>
        <end position="757"/>
    </location>
</feature>
<evidence type="ECO:0000259" key="27">
    <source>
        <dbReference type="PROSITE" id="PS50258"/>
    </source>
</evidence>
<dbReference type="InterPro" id="IPR051355">
    <property type="entry name" value="Notch/Slit_guidance"/>
</dbReference>
<feature type="domain" description="EGF-like" evidence="26">
    <location>
        <begin position="498"/>
        <end position="534"/>
    </location>
</feature>
<dbReference type="Gene3D" id="1.25.40.20">
    <property type="entry name" value="Ankyrin repeat-containing domain"/>
    <property type="match status" value="1"/>
</dbReference>
<evidence type="ECO:0000256" key="25">
    <source>
        <dbReference type="SAM" id="SignalP"/>
    </source>
</evidence>
<feature type="disulfide bond" evidence="23">
    <location>
        <begin position="404"/>
        <end position="413"/>
    </location>
</feature>
<dbReference type="InterPro" id="IPR009030">
    <property type="entry name" value="Growth_fac_rcpt_cys_sf"/>
</dbReference>
<dbReference type="PROSITE" id="PS50258">
    <property type="entry name" value="LNR"/>
    <property type="match status" value="2"/>
</dbReference>
<evidence type="ECO:0000256" key="17">
    <source>
        <dbReference type="ARBA" id="ARBA00023159"/>
    </source>
</evidence>
<evidence type="ECO:0000256" key="16">
    <source>
        <dbReference type="ARBA" id="ARBA00023157"/>
    </source>
</evidence>
<evidence type="ECO:0000256" key="10">
    <source>
        <dbReference type="ARBA" id="ARBA00022782"/>
    </source>
</evidence>